<proteinExistence type="predicted"/>
<keyword evidence="3" id="KW-1185">Reference proteome</keyword>
<dbReference type="EMBL" id="CAKOGP040001869">
    <property type="protein sequence ID" value="CAJ1954617.1"/>
    <property type="molecule type" value="Genomic_DNA"/>
</dbReference>
<evidence type="ECO:0000313" key="3">
    <source>
        <dbReference type="Proteomes" id="UP001295423"/>
    </source>
</evidence>
<name>A0AAD2FWI1_9STRA</name>
<feature type="compositionally biased region" description="Low complexity" evidence="1">
    <location>
        <begin position="362"/>
        <end position="374"/>
    </location>
</feature>
<gene>
    <name evidence="2" type="ORF">CYCCA115_LOCUS15211</name>
</gene>
<evidence type="ECO:0000313" key="2">
    <source>
        <dbReference type="EMBL" id="CAJ1954617.1"/>
    </source>
</evidence>
<evidence type="ECO:0000256" key="1">
    <source>
        <dbReference type="SAM" id="MobiDB-lite"/>
    </source>
</evidence>
<dbReference type="Proteomes" id="UP001295423">
    <property type="component" value="Unassembled WGS sequence"/>
</dbReference>
<sequence length="1010" mass="112096">MGSETSKPLQPPEDWAKDGDQFRIISPMSDISNPSEINRVYNGVPRSEANITDPNRRVSKTVTRALASSNPNSDIPAPSAFYFPKKDTERRSRHFNGKNGKENKKGFKKMIKKSKKVMAGCFVSENDARANRNEAVNLQPIDINKIRRAKQTKSQELVIKQKLSNIEEEASNNSSSQNSKPAPKENFSATEIALHQEDVYFDRLSGGPNGEVHASPYVQNSAVRDVAPMLDDGFQRDATHLFDTIIKEGEDSMSQLDKSQHSKKSSQSRKSTSSKQSSESGSNLAENKSHVGLLSNENYEVLHRRQSRDPTISSNNERSEDESSPMSYGARQKKVDNVQSAFRIPGEPLMQVAKLGRQPRTSSGSRSSRSSRSSYTRENNVSKLESLFRPVLPALSADDATASSFDPYQIKVTESAPSQLEGNSRLDIQTGLGGNPNQLALLSPSMLSIDSQGKSPAAVKVLLSEQAVHNGDFLFTDYGPQRDIRKTRSDRESAVGSISTAGARSRLTNRSAKAAAVPSKASSAYATDSNYEYMKSDPIVHFTKSAQPTTVTIPTIETKMSDLSDFADLSVKDTSRETRVSFENSIPEEGDFNSPEEGNVRWAYTTADGKSRVTPYVKGMDTSQVTKSPFVRYQAAKEKWESQEVNDDQFAEFLKPSKTQSRDEEVAVIPEEQLQEEGLRETMSFDTEPRWSFGGNSDNQNKPTAFKPSQSPANRFGNRSSFGAIKERPIKSPKAIKTKRKGAGGVVTARIESIDRKVIENRRFKKKLNHAKKTSNPRRFQVVNTSYVRTQKLNGYAPTKVDLEKLNLVGGVKFNKVPEYGEDDLSSCQSSIYMEEKKLDTKSIFNLYPHDEFSPSHTDEELEYEDDADDDDDTRASTAASTVLQTRRSIQPRASESSYSTSGSGLSQVKKQVFDNNRFSLLSTSDSTTMSSIIGKENQTYRPFRHAPNSVNPSKQKLVTLPANLQVQRNQGPQKWRSLAAAAHEKDSAMQGLADWKKKRSNRNLAGSAN</sequence>
<feature type="compositionally biased region" description="Basic and acidic residues" evidence="1">
    <location>
        <begin position="850"/>
        <end position="859"/>
    </location>
</feature>
<feature type="compositionally biased region" description="Low complexity" evidence="1">
    <location>
        <begin position="268"/>
        <end position="282"/>
    </location>
</feature>
<feature type="region of interest" description="Disordered" evidence="1">
    <location>
        <begin position="990"/>
        <end position="1010"/>
    </location>
</feature>
<feature type="region of interest" description="Disordered" evidence="1">
    <location>
        <begin position="850"/>
        <end position="907"/>
    </location>
</feature>
<reference evidence="2" key="1">
    <citation type="submission" date="2023-08" db="EMBL/GenBank/DDBJ databases">
        <authorList>
            <person name="Audoor S."/>
            <person name="Bilcke G."/>
        </authorList>
    </citation>
    <scope>NUCLEOTIDE SEQUENCE</scope>
</reference>
<feature type="region of interest" description="Disordered" evidence="1">
    <location>
        <begin position="687"/>
        <end position="742"/>
    </location>
</feature>
<feature type="region of interest" description="Disordered" evidence="1">
    <location>
        <begin position="1"/>
        <end position="20"/>
    </location>
</feature>
<feature type="region of interest" description="Disordered" evidence="1">
    <location>
        <begin position="252"/>
        <end position="380"/>
    </location>
</feature>
<feature type="compositionally biased region" description="Polar residues" evidence="1">
    <location>
        <begin position="883"/>
        <end position="894"/>
    </location>
</feature>
<feature type="region of interest" description="Disordered" evidence="1">
    <location>
        <begin position="164"/>
        <end position="187"/>
    </location>
</feature>
<feature type="compositionally biased region" description="Polar residues" evidence="1">
    <location>
        <begin position="694"/>
        <end position="721"/>
    </location>
</feature>
<feature type="compositionally biased region" description="Acidic residues" evidence="1">
    <location>
        <begin position="860"/>
        <end position="873"/>
    </location>
</feature>
<feature type="compositionally biased region" description="Low complexity" evidence="1">
    <location>
        <begin position="895"/>
        <end position="907"/>
    </location>
</feature>
<protein>
    <submittedName>
        <fullName evidence="2">Uncharacterized protein</fullName>
    </submittedName>
</protein>
<comment type="caution">
    <text evidence="2">The sequence shown here is derived from an EMBL/GenBank/DDBJ whole genome shotgun (WGS) entry which is preliminary data.</text>
</comment>
<organism evidence="2 3">
    <name type="scientific">Cylindrotheca closterium</name>
    <dbReference type="NCBI Taxonomy" id="2856"/>
    <lineage>
        <taxon>Eukaryota</taxon>
        <taxon>Sar</taxon>
        <taxon>Stramenopiles</taxon>
        <taxon>Ochrophyta</taxon>
        <taxon>Bacillariophyta</taxon>
        <taxon>Bacillariophyceae</taxon>
        <taxon>Bacillariophycidae</taxon>
        <taxon>Bacillariales</taxon>
        <taxon>Bacillariaceae</taxon>
        <taxon>Cylindrotheca</taxon>
    </lineage>
</organism>
<feature type="region of interest" description="Disordered" evidence="1">
    <location>
        <begin position="66"/>
        <end position="107"/>
    </location>
</feature>
<dbReference type="AlphaFoldDB" id="A0AAD2FWI1"/>
<accession>A0AAD2FWI1</accession>